<dbReference type="Gramene" id="evm.model.08.859">
    <property type="protein sequence ID" value="cds.evm.model.08.859"/>
    <property type="gene ID" value="evm.TU.08.859"/>
</dbReference>
<dbReference type="EMBL" id="UZAU01000694">
    <property type="status" value="NOT_ANNOTATED_CDS"/>
    <property type="molecule type" value="Genomic_DNA"/>
</dbReference>
<proteinExistence type="predicted"/>
<feature type="region of interest" description="Disordered" evidence="1">
    <location>
        <begin position="22"/>
        <end position="89"/>
    </location>
</feature>
<dbReference type="EnsemblPlants" id="evm.model.08.859">
    <property type="protein sequence ID" value="cds.evm.model.08.859"/>
    <property type="gene ID" value="evm.TU.08.859"/>
</dbReference>
<evidence type="ECO:0000256" key="1">
    <source>
        <dbReference type="SAM" id="MobiDB-lite"/>
    </source>
</evidence>
<reference evidence="2" key="1">
    <citation type="submission" date="2018-11" db="EMBL/GenBank/DDBJ databases">
        <authorList>
            <person name="Grassa J C."/>
        </authorList>
    </citation>
    <scope>NUCLEOTIDE SEQUENCE [LARGE SCALE GENOMIC DNA]</scope>
</reference>
<protein>
    <submittedName>
        <fullName evidence="2">Uncharacterized protein</fullName>
    </submittedName>
</protein>
<name>A0A803QCL2_CANSA</name>
<sequence>MVVTTRRSQITEITILMATDPNVKNPINRNDKMVANPDPSTRLPPRVPPSARQGVTTPRARFTLGGEDTRTTSIHSGETRQGTCDPSLREPRVVIGDDIEFQNVRDALGQMK</sequence>
<reference evidence="2" key="2">
    <citation type="submission" date="2021-03" db="UniProtKB">
        <authorList>
            <consortium name="EnsemblPlants"/>
        </authorList>
    </citation>
    <scope>IDENTIFICATION</scope>
</reference>
<feature type="compositionally biased region" description="Polar residues" evidence="1">
    <location>
        <begin position="71"/>
        <end position="84"/>
    </location>
</feature>
<dbReference type="Proteomes" id="UP000596661">
    <property type="component" value="Chromosome 8"/>
</dbReference>
<keyword evidence="3" id="KW-1185">Reference proteome</keyword>
<accession>A0A803QCL2</accession>
<organism evidence="2 3">
    <name type="scientific">Cannabis sativa</name>
    <name type="common">Hemp</name>
    <name type="synonym">Marijuana</name>
    <dbReference type="NCBI Taxonomy" id="3483"/>
    <lineage>
        <taxon>Eukaryota</taxon>
        <taxon>Viridiplantae</taxon>
        <taxon>Streptophyta</taxon>
        <taxon>Embryophyta</taxon>
        <taxon>Tracheophyta</taxon>
        <taxon>Spermatophyta</taxon>
        <taxon>Magnoliopsida</taxon>
        <taxon>eudicotyledons</taxon>
        <taxon>Gunneridae</taxon>
        <taxon>Pentapetalae</taxon>
        <taxon>rosids</taxon>
        <taxon>fabids</taxon>
        <taxon>Rosales</taxon>
        <taxon>Cannabaceae</taxon>
        <taxon>Cannabis</taxon>
    </lineage>
</organism>
<evidence type="ECO:0000313" key="2">
    <source>
        <dbReference type="EnsemblPlants" id="cds.evm.model.08.859"/>
    </source>
</evidence>
<evidence type="ECO:0000313" key="3">
    <source>
        <dbReference type="Proteomes" id="UP000596661"/>
    </source>
</evidence>
<dbReference type="AlphaFoldDB" id="A0A803QCL2"/>